<organism evidence="3 4">
    <name type="scientific">Carboxylicivirga sediminis</name>
    <dbReference type="NCBI Taxonomy" id="2006564"/>
    <lineage>
        <taxon>Bacteria</taxon>
        <taxon>Pseudomonadati</taxon>
        <taxon>Bacteroidota</taxon>
        <taxon>Bacteroidia</taxon>
        <taxon>Marinilabiliales</taxon>
        <taxon>Marinilabiliaceae</taxon>
        <taxon>Carboxylicivirga</taxon>
    </lineage>
</organism>
<name>A0A941F260_9BACT</name>
<comment type="caution">
    <text evidence="3">The sequence shown here is derived from an EMBL/GenBank/DDBJ whole genome shotgun (WGS) entry which is preliminary data.</text>
</comment>
<keyword evidence="2" id="KW-1133">Transmembrane helix</keyword>
<proteinExistence type="predicted"/>
<keyword evidence="2" id="KW-0812">Transmembrane</keyword>
<reference evidence="3" key="2">
    <citation type="submission" date="2021-04" db="EMBL/GenBank/DDBJ databases">
        <authorList>
            <person name="Zhang T."/>
            <person name="Zhang Y."/>
            <person name="Lu D."/>
            <person name="Zuo D."/>
            <person name="Du Z."/>
        </authorList>
    </citation>
    <scope>NUCLEOTIDE SEQUENCE</scope>
    <source>
        <strain evidence="3">JR1</strain>
    </source>
</reference>
<reference evidence="3" key="1">
    <citation type="journal article" date="2018" name="Int. J. Syst. Evol. Microbiol.">
        <title>Carboxylicivirga sediminis sp. nov., isolated from coastal sediment.</title>
        <authorList>
            <person name="Wang F.Q."/>
            <person name="Ren L.H."/>
            <person name="Zou R.J."/>
            <person name="Sun Y.Z."/>
            <person name="Liu X.J."/>
            <person name="Jiang F."/>
            <person name="Liu L.J."/>
        </authorList>
    </citation>
    <scope>NUCLEOTIDE SEQUENCE</scope>
    <source>
        <strain evidence="3">JR1</strain>
    </source>
</reference>
<keyword evidence="4" id="KW-1185">Reference proteome</keyword>
<feature type="transmembrane region" description="Helical" evidence="2">
    <location>
        <begin position="62"/>
        <end position="81"/>
    </location>
</feature>
<dbReference type="Proteomes" id="UP000679220">
    <property type="component" value="Unassembled WGS sequence"/>
</dbReference>
<evidence type="ECO:0000256" key="1">
    <source>
        <dbReference type="SAM" id="MobiDB-lite"/>
    </source>
</evidence>
<protein>
    <submittedName>
        <fullName evidence="3">Uncharacterized protein</fullName>
    </submittedName>
</protein>
<evidence type="ECO:0000313" key="3">
    <source>
        <dbReference type="EMBL" id="MBR8535386.1"/>
    </source>
</evidence>
<feature type="compositionally biased region" description="Basic and acidic residues" evidence="1">
    <location>
        <begin position="159"/>
        <end position="198"/>
    </location>
</feature>
<accession>A0A941F260</accession>
<dbReference type="EMBL" id="JAGTAR010000009">
    <property type="protein sequence ID" value="MBR8535386.1"/>
    <property type="molecule type" value="Genomic_DNA"/>
</dbReference>
<dbReference type="RefSeq" id="WP_212189292.1">
    <property type="nucleotide sequence ID" value="NZ_JAGTAR010000009.1"/>
</dbReference>
<sequence>MYCQQNSTNSVVVDNDSIEISILKKDIEKLKLDLYVHEFTLESNRDYIDSINGTTGHLIDSFGIIIGFGTLLLTILGVAGYRTVRRLAYEFVTKSVIKRVENRITELDDKVGRYDGTIEILEELVYTEGDRYGTMPHDLSKPSEDCSVENSNNDLVSEEQSKLDAEKEKLEKEQSKLEAEKEKLKAEKKKLSQEKRRVTLDKKKLEAEKLKLSEEQKDSKK</sequence>
<gene>
    <name evidence="3" type="ORF">KDU71_07425</name>
</gene>
<keyword evidence="2" id="KW-0472">Membrane</keyword>
<evidence type="ECO:0000256" key="2">
    <source>
        <dbReference type="SAM" id="Phobius"/>
    </source>
</evidence>
<dbReference type="AlphaFoldDB" id="A0A941F260"/>
<evidence type="ECO:0000313" key="4">
    <source>
        <dbReference type="Proteomes" id="UP000679220"/>
    </source>
</evidence>
<feature type="region of interest" description="Disordered" evidence="1">
    <location>
        <begin position="133"/>
        <end position="198"/>
    </location>
</feature>